<evidence type="ECO:0000313" key="3">
    <source>
        <dbReference type="Proteomes" id="UP000287651"/>
    </source>
</evidence>
<dbReference type="Proteomes" id="UP000287651">
    <property type="component" value="Unassembled WGS sequence"/>
</dbReference>
<gene>
    <name evidence="2" type="ORF">B296_00033200</name>
</gene>
<organism evidence="2 3">
    <name type="scientific">Ensete ventricosum</name>
    <name type="common">Abyssinian banana</name>
    <name type="synonym">Musa ensete</name>
    <dbReference type="NCBI Taxonomy" id="4639"/>
    <lineage>
        <taxon>Eukaryota</taxon>
        <taxon>Viridiplantae</taxon>
        <taxon>Streptophyta</taxon>
        <taxon>Embryophyta</taxon>
        <taxon>Tracheophyta</taxon>
        <taxon>Spermatophyta</taxon>
        <taxon>Magnoliopsida</taxon>
        <taxon>Liliopsida</taxon>
        <taxon>Zingiberales</taxon>
        <taxon>Musaceae</taxon>
        <taxon>Ensete</taxon>
    </lineage>
</organism>
<feature type="region of interest" description="Disordered" evidence="1">
    <location>
        <begin position="1"/>
        <end position="22"/>
    </location>
</feature>
<sequence>MMHPLRFPTLVSEPSEGTEEGRPAMVIRIETMAAVRPPTRGLLAATRANSKGRPAAPERRPRAGPATTSPRAQ</sequence>
<reference evidence="2 3" key="1">
    <citation type="journal article" date="2014" name="Agronomy (Basel)">
        <title>A Draft Genome Sequence for Ensete ventricosum, the Drought-Tolerant Tree Against Hunger.</title>
        <authorList>
            <person name="Harrison J."/>
            <person name="Moore K.A."/>
            <person name="Paszkiewicz K."/>
            <person name="Jones T."/>
            <person name="Grant M."/>
            <person name="Ambacheew D."/>
            <person name="Muzemil S."/>
            <person name="Studholme D.J."/>
        </authorList>
    </citation>
    <scope>NUCLEOTIDE SEQUENCE [LARGE SCALE GENOMIC DNA]</scope>
</reference>
<feature type="region of interest" description="Disordered" evidence="1">
    <location>
        <begin position="36"/>
        <end position="73"/>
    </location>
</feature>
<proteinExistence type="predicted"/>
<feature type="non-terminal residue" evidence="2">
    <location>
        <position position="73"/>
    </location>
</feature>
<comment type="caution">
    <text evidence="2">The sequence shown here is derived from an EMBL/GenBank/DDBJ whole genome shotgun (WGS) entry which is preliminary data.</text>
</comment>
<name>A0A426XLF1_ENSVE</name>
<accession>A0A426XLF1</accession>
<evidence type="ECO:0000313" key="2">
    <source>
        <dbReference type="EMBL" id="RRT40348.1"/>
    </source>
</evidence>
<evidence type="ECO:0000256" key="1">
    <source>
        <dbReference type="SAM" id="MobiDB-lite"/>
    </source>
</evidence>
<protein>
    <submittedName>
        <fullName evidence="2">Uncharacterized protein</fullName>
    </submittedName>
</protein>
<dbReference type="EMBL" id="AMZH03019447">
    <property type="protein sequence ID" value="RRT40348.1"/>
    <property type="molecule type" value="Genomic_DNA"/>
</dbReference>
<dbReference type="AlphaFoldDB" id="A0A426XLF1"/>